<feature type="chain" id="PRO_5003897649" evidence="1">
    <location>
        <begin position="29"/>
        <end position="339"/>
    </location>
</feature>
<sequence length="339" mass="37811">MFINFRQSFLAVTFGVMGLVACSGTSTAANSITTIGDKTKIVAGNKTFEVDKGFVFEVNQGSRKKVEQFYDPDFVKNSYAKQNNTVYRLVPGYGKLKVQRSFNEGFESGSNVRDLIGPEHNWTSMTIQGKASPDVQSYVKLRHDVLKGKDFEDNRLDPSNTKKHAGSKSLRAITKAASSGLSVNKASIDSELVYFTKGDDFWFSGWFYIEKGKPTSIIDLESTYMVQAPGIRVMLDDDLRPSVELKFAHKPTFNMASGKDYSMPTGKWVFVRLHIYLMDSDAGRVRLWMDDQKLIDQAGRTLTLFDAVYNSLQVGITAAPAAIETIMYVDDVRLSDVGL</sequence>
<keyword evidence="1" id="KW-0732">Signal</keyword>
<comment type="caution">
    <text evidence="2">The sequence shown here is derived from an EMBL/GenBank/DDBJ whole genome shotgun (WGS) entry which is preliminary data.</text>
</comment>
<accession>K6YQV9</accession>
<name>K6YQV9_9ALTE</name>
<feature type="signal peptide" evidence="1">
    <location>
        <begin position="1"/>
        <end position="28"/>
    </location>
</feature>
<evidence type="ECO:0000313" key="2">
    <source>
        <dbReference type="EMBL" id="GAC13705.1"/>
    </source>
</evidence>
<dbReference type="InterPro" id="IPR025975">
    <property type="entry name" value="Polysacc_lyase"/>
</dbReference>
<dbReference type="Proteomes" id="UP000006334">
    <property type="component" value="Unassembled WGS sequence"/>
</dbReference>
<evidence type="ECO:0000313" key="3">
    <source>
        <dbReference type="Proteomes" id="UP000006334"/>
    </source>
</evidence>
<dbReference type="Pfam" id="PF14099">
    <property type="entry name" value="Polysacc_lyase"/>
    <property type="match status" value="1"/>
</dbReference>
<dbReference type="OrthoDB" id="1423125at2"/>
<gene>
    <name evidence="2" type="ORF">GLIP_1063</name>
</gene>
<dbReference type="RefSeq" id="WP_008843522.1">
    <property type="nucleotide sequence ID" value="NZ_BAEN01000022.1"/>
</dbReference>
<dbReference type="eggNOG" id="ENOG50340T8">
    <property type="taxonomic scope" value="Bacteria"/>
</dbReference>
<keyword evidence="3" id="KW-1185">Reference proteome</keyword>
<organism evidence="2 3">
    <name type="scientific">Aliiglaciecola lipolytica E3</name>
    <dbReference type="NCBI Taxonomy" id="1127673"/>
    <lineage>
        <taxon>Bacteria</taxon>
        <taxon>Pseudomonadati</taxon>
        <taxon>Pseudomonadota</taxon>
        <taxon>Gammaproteobacteria</taxon>
        <taxon>Alteromonadales</taxon>
        <taxon>Alteromonadaceae</taxon>
        <taxon>Aliiglaciecola</taxon>
    </lineage>
</organism>
<dbReference type="AlphaFoldDB" id="K6YQV9"/>
<proteinExistence type="predicted"/>
<dbReference type="EMBL" id="BAEN01000022">
    <property type="protein sequence ID" value="GAC13705.1"/>
    <property type="molecule type" value="Genomic_DNA"/>
</dbReference>
<dbReference type="Gene3D" id="2.60.120.200">
    <property type="match status" value="1"/>
</dbReference>
<evidence type="ECO:0000256" key="1">
    <source>
        <dbReference type="SAM" id="SignalP"/>
    </source>
</evidence>
<dbReference type="PROSITE" id="PS51257">
    <property type="entry name" value="PROKAR_LIPOPROTEIN"/>
    <property type="match status" value="1"/>
</dbReference>
<reference evidence="2 3" key="1">
    <citation type="journal article" date="2017" name="Antonie Van Leeuwenhoek">
        <title>Rhizobium rhizosphaerae sp. nov., a novel species isolated from rice rhizosphere.</title>
        <authorList>
            <person name="Zhao J.J."/>
            <person name="Zhang J."/>
            <person name="Zhang R.J."/>
            <person name="Zhang C.W."/>
            <person name="Yin H.Q."/>
            <person name="Zhang X.X."/>
        </authorList>
    </citation>
    <scope>NUCLEOTIDE SEQUENCE [LARGE SCALE GENOMIC DNA]</scope>
    <source>
        <strain evidence="2 3">E3</strain>
    </source>
</reference>
<protein>
    <submittedName>
        <fullName evidence="2">Uncharacterized protein</fullName>
    </submittedName>
</protein>